<organism evidence="2 3">
    <name type="scientific">Panicum virgatum</name>
    <name type="common">Blackwell switchgrass</name>
    <dbReference type="NCBI Taxonomy" id="38727"/>
    <lineage>
        <taxon>Eukaryota</taxon>
        <taxon>Viridiplantae</taxon>
        <taxon>Streptophyta</taxon>
        <taxon>Embryophyta</taxon>
        <taxon>Tracheophyta</taxon>
        <taxon>Spermatophyta</taxon>
        <taxon>Magnoliopsida</taxon>
        <taxon>Liliopsida</taxon>
        <taxon>Poales</taxon>
        <taxon>Poaceae</taxon>
        <taxon>PACMAD clade</taxon>
        <taxon>Panicoideae</taxon>
        <taxon>Panicodae</taxon>
        <taxon>Paniceae</taxon>
        <taxon>Panicinae</taxon>
        <taxon>Panicum</taxon>
        <taxon>Panicum sect. Hiantes</taxon>
    </lineage>
</organism>
<dbReference type="InterPro" id="IPR004252">
    <property type="entry name" value="Probable_transposase_24"/>
</dbReference>
<dbReference type="PANTHER" id="PTHR33144:SF50">
    <property type="entry name" value="OS03G0714750 PROTEIN"/>
    <property type="match status" value="1"/>
</dbReference>
<accession>A0A8T0P9G8</accession>
<dbReference type="PANTHER" id="PTHR33144">
    <property type="entry name" value="OS10G0409366 PROTEIN-RELATED"/>
    <property type="match status" value="1"/>
</dbReference>
<protein>
    <recommendedName>
        <fullName evidence="4">Transposase, Ptta/En/Spm, plant</fullName>
    </recommendedName>
</protein>
<evidence type="ECO:0000313" key="2">
    <source>
        <dbReference type="EMBL" id="KAG2558260.1"/>
    </source>
</evidence>
<evidence type="ECO:0000256" key="1">
    <source>
        <dbReference type="SAM" id="MobiDB-lite"/>
    </source>
</evidence>
<feature type="compositionally biased region" description="Basic and acidic residues" evidence="1">
    <location>
        <begin position="441"/>
        <end position="450"/>
    </location>
</feature>
<proteinExistence type="predicted"/>
<feature type="compositionally biased region" description="Polar residues" evidence="1">
    <location>
        <begin position="452"/>
        <end position="461"/>
    </location>
</feature>
<sequence length="461" mass="52350">MAILDTRANLAHSLKRMKTPLGTTLPMTQNAVLNKVGILSPTSPSANSKEQNLYKGAFGTFSTSSRFRTVGHLVEKYSGEGAFVERTYNRNDAASDGHNLCPRRQKNQAEIPNDDQIDEDLGCDSTGDFLCDNQDFHSSPQKKRKGRGLTRLDDIFARPPSMGKIKIMLNEYGQPIGENSRRFSSAIGCKVRNTISVACVDWRLVDAEKKYEVWTLIKERYDVGDAAYNWFMDTAGKKWKEWKSTLKKLYFSGKLTEELKKKHADRVNSAEWKFLIDYWMTPQCQARTETSRINHGKLKLHHTSGSKSFACSRHELDKKLGRPARRDEVYIKTHTRKNGVPSRQAEPIINQLKEIIEVYPELKEKTIQQGDIYAVVCGEKVPRGRVRGLGLGPTPQDVGTPGLRSYTPTRLQMEVLACMKAENEKAALERRIAEMEEEKEEERMARRDVEIMSQNGSNSRA</sequence>
<comment type="caution">
    <text evidence="2">The sequence shown here is derived from an EMBL/GenBank/DDBJ whole genome shotgun (WGS) entry which is preliminary data.</text>
</comment>
<feature type="region of interest" description="Disordered" evidence="1">
    <location>
        <begin position="435"/>
        <end position="461"/>
    </location>
</feature>
<evidence type="ECO:0008006" key="4">
    <source>
        <dbReference type="Google" id="ProtNLM"/>
    </source>
</evidence>
<dbReference type="Proteomes" id="UP000823388">
    <property type="component" value="Chromosome 8N"/>
</dbReference>
<dbReference type="Pfam" id="PF03004">
    <property type="entry name" value="Transposase_24"/>
    <property type="match status" value="1"/>
</dbReference>
<dbReference type="EMBL" id="CM029052">
    <property type="protein sequence ID" value="KAG2558260.1"/>
    <property type="molecule type" value="Genomic_DNA"/>
</dbReference>
<dbReference type="AlphaFoldDB" id="A0A8T0P9G8"/>
<name>A0A8T0P9G8_PANVG</name>
<evidence type="ECO:0000313" key="3">
    <source>
        <dbReference type="Proteomes" id="UP000823388"/>
    </source>
</evidence>
<reference evidence="2" key="1">
    <citation type="submission" date="2020-05" db="EMBL/GenBank/DDBJ databases">
        <title>WGS assembly of Panicum virgatum.</title>
        <authorList>
            <person name="Lovell J.T."/>
            <person name="Jenkins J."/>
            <person name="Shu S."/>
            <person name="Juenger T.E."/>
            <person name="Schmutz J."/>
        </authorList>
    </citation>
    <scope>NUCLEOTIDE SEQUENCE</scope>
    <source>
        <strain evidence="2">AP13</strain>
    </source>
</reference>
<keyword evidence="3" id="KW-1185">Reference proteome</keyword>
<gene>
    <name evidence="2" type="ORF">PVAP13_8NG148801</name>
</gene>